<comment type="caution">
    <text evidence="1">The sequence shown here is derived from an EMBL/GenBank/DDBJ whole genome shotgun (WGS) entry which is preliminary data.</text>
</comment>
<gene>
    <name evidence="1" type="ORF">HNQ08_002831</name>
</gene>
<dbReference type="EMBL" id="JACHFL010000006">
    <property type="protein sequence ID" value="MBB5363725.1"/>
    <property type="molecule type" value="Genomic_DNA"/>
</dbReference>
<dbReference type="AlphaFoldDB" id="A0A7W8JUZ6"/>
<keyword evidence="2" id="KW-1185">Reference proteome</keyword>
<name>A0A7W8JUZ6_9DEIO</name>
<evidence type="ECO:0000313" key="2">
    <source>
        <dbReference type="Proteomes" id="UP000552709"/>
    </source>
</evidence>
<evidence type="ECO:0000313" key="1">
    <source>
        <dbReference type="EMBL" id="MBB5363725.1"/>
    </source>
</evidence>
<organism evidence="1 2">
    <name type="scientific">Deinococcus humi</name>
    <dbReference type="NCBI Taxonomy" id="662880"/>
    <lineage>
        <taxon>Bacteria</taxon>
        <taxon>Thermotogati</taxon>
        <taxon>Deinococcota</taxon>
        <taxon>Deinococci</taxon>
        <taxon>Deinococcales</taxon>
        <taxon>Deinococcaceae</taxon>
        <taxon>Deinococcus</taxon>
    </lineage>
</organism>
<accession>A0A7W8JUZ6</accession>
<reference evidence="1 2" key="1">
    <citation type="submission" date="2020-08" db="EMBL/GenBank/DDBJ databases">
        <title>Genomic Encyclopedia of Type Strains, Phase IV (KMG-IV): sequencing the most valuable type-strain genomes for metagenomic binning, comparative biology and taxonomic classification.</title>
        <authorList>
            <person name="Goeker M."/>
        </authorList>
    </citation>
    <scope>NUCLEOTIDE SEQUENCE [LARGE SCALE GENOMIC DNA]</scope>
    <source>
        <strain evidence="1 2">DSM 27939</strain>
    </source>
</reference>
<dbReference type="RefSeq" id="WP_184133105.1">
    <property type="nucleotide sequence ID" value="NZ_JACHFL010000006.1"/>
</dbReference>
<dbReference type="Proteomes" id="UP000552709">
    <property type="component" value="Unassembled WGS sequence"/>
</dbReference>
<protein>
    <submittedName>
        <fullName evidence="1">Uncharacterized protein</fullName>
    </submittedName>
</protein>
<proteinExistence type="predicted"/>
<sequence length="80" mass="9255">MPPLAPEHQHQQLRHPSWPLCFLVSRDGQQIRACERVLPFAGMWNGYNPFLAMQPHDIGTLAELQDIEIVPGDWIWPQDL</sequence>